<name>A0A6A6H0D5_VIRVR</name>
<dbReference type="OrthoDB" id="3733501at2759"/>
<evidence type="ECO:0000313" key="2">
    <source>
        <dbReference type="Proteomes" id="UP000800092"/>
    </source>
</evidence>
<evidence type="ECO:0008006" key="3">
    <source>
        <dbReference type="Google" id="ProtNLM"/>
    </source>
</evidence>
<dbReference type="Proteomes" id="UP000800092">
    <property type="component" value="Unassembled WGS sequence"/>
</dbReference>
<keyword evidence="2" id="KW-1185">Reference proteome</keyword>
<evidence type="ECO:0000313" key="1">
    <source>
        <dbReference type="EMBL" id="KAF2231311.1"/>
    </source>
</evidence>
<reference evidence="1" key="1">
    <citation type="journal article" date="2020" name="Stud. Mycol.">
        <title>101 Dothideomycetes genomes: a test case for predicting lifestyles and emergence of pathogens.</title>
        <authorList>
            <person name="Haridas S."/>
            <person name="Albert R."/>
            <person name="Binder M."/>
            <person name="Bloem J."/>
            <person name="Labutti K."/>
            <person name="Salamov A."/>
            <person name="Andreopoulos B."/>
            <person name="Baker S."/>
            <person name="Barry K."/>
            <person name="Bills G."/>
            <person name="Bluhm B."/>
            <person name="Cannon C."/>
            <person name="Castanera R."/>
            <person name="Culley D."/>
            <person name="Daum C."/>
            <person name="Ezra D."/>
            <person name="Gonzalez J."/>
            <person name="Henrissat B."/>
            <person name="Kuo A."/>
            <person name="Liang C."/>
            <person name="Lipzen A."/>
            <person name="Lutzoni F."/>
            <person name="Magnuson J."/>
            <person name="Mondo S."/>
            <person name="Nolan M."/>
            <person name="Ohm R."/>
            <person name="Pangilinan J."/>
            <person name="Park H.-J."/>
            <person name="Ramirez L."/>
            <person name="Alfaro M."/>
            <person name="Sun H."/>
            <person name="Tritt A."/>
            <person name="Yoshinaga Y."/>
            <person name="Zwiers L.-H."/>
            <person name="Turgeon B."/>
            <person name="Goodwin S."/>
            <person name="Spatafora J."/>
            <person name="Crous P."/>
            <person name="Grigoriev I."/>
        </authorList>
    </citation>
    <scope>NUCLEOTIDE SEQUENCE</scope>
    <source>
        <strain evidence="1">Tuck. ex Michener</strain>
    </source>
</reference>
<protein>
    <recommendedName>
        <fullName evidence="3">F-box domain-containing protein</fullName>
    </recommendedName>
</protein>
<accession>A0A6A6H0D5</accession>
<sequence length="255" mass="29261">MFATSLARQDGPFRFLDLPLEIRNTIYELVLEQTNGIKSITSGGHEYKCYEACSLAKVCRQIGHEMVLLLNWPLDLLAFSIKFSTADIKAACFFKCVCTHLISQNEVVRFFPITTFISSLNSADKESFLQFPLKIYIRPNYGRAHTFLETCRPLCSLPTLLPEVAYFKIFMRFGSPVEVDTEQLRKNLQEELTHSDVSSGHKWSVSVQFNLNSPGVNLYLRRTETVLPLIYHASVCRYNPFRAQAHEAFLRDMDI</sequence>
<organism evidence="1 2">
    <name type="scientific">Viridothelium virens</name>
    <name type="common">Speckled blister lichen</name>
    <name type="synonym">Trypethelium virens</name>
    <dbReference type="NCBI Taxonomy" id="1048519"/>
    <lineage>
        <taxon>Eukaryota</taxon>
        <taxon>Fungi</taxon>
        <taxon>Dikarya</taxon>
        <taxon>Ascomycota</taxon>
        <taxon>Pezizomycotina</taxon>
        <taxon>Dothideomycetes</taxon>
        <taxon>Dothideomycetes incertae sedis</taxon>
        <taxon>Trypetheliales</taxon>
        <taxon>Trypetheliaceae</taxon>
        <taxon>Viridothelium</taxon>
    </lineage>
</organism>
<proteinExistence type="predicted"/>
<dbReference type="AlphaFoldDB" id="A0A6A6H0D5"/>
<dbReference type="EMBL" id="ML991828">
    <property type="protein sequence ID" value="KAF2231311.1"/>
    <property type="molecule type" value="Genomic_DNA"/>
</dbReference>
<gene>
    <name evidence="1" type="ORF">EV356DRAFT_507059</name>
</gene>